<evidence type="ECO:0000313" key="6">
    <source>
        <dbReference type="EMBL" id="JAP81783.1"/>
    </source>
</evidence>
<dbReference type="InterPro" id="IPR020556">
    <property type="entry name" value="Amidase_CS"/>
</dbReference>
<feature type="domain" description="Amidase" evidence="5">
    <location>
        <begin position="68"/>
        <end position="506"/>
    </location>
</feature>
<reference evidence="6" key="1">
    <citation type="journal article" date="2016" name="Ticks Tick Borne Dis.">
        <title>De novo assembly and annotation of the salivary gland transcriptome of Rhipicephalus appendiculatus male and female ticks during blood feeding.</title>
        <authorList>
            <person name="de Castro M.H."/>
            <person name="de Klerk D."/>
            <person name="Pienaar R."/>
            <person name="Latif A.A."/>
            <person name="Rees D.J."/>
            <person name="Mans B.J."/>
        </authorList>
    </citation>
    <scope>NUCLEOTIDE SEQUENCE</scope>
    <source>
        <tissue evidence="6">Salivary glands</tissue>
    </source>
</reference>
<proteinExistence type="inferred from homology"/>
<organism evidence="6">
    <name type="scientific">Rhipicephalus appendiculatus</name>
    <name type="common">Brown ear tick</name>
    <dbReference type="NCBI Taxonomy" id="34631"/>
    <lineage>
        <taxon>Eukaryota</taxon>
        <taxon>Metazoa</taxon>
        <taxon>Ecdysozoa</taxon>
        <taxon>Arthropoda</taxon>
        <taxon>Chelicerata</taxon>
        <taxon>Arachnida</taxon>
        <taxon>Acari</taxon>
        <taxon>Parasitiformes</taxon>
        <taxon>Ixodida</taxon>
        <taxon>Ixodoidea</taxon>
        <taxon>Ixodidae</taxon>
        <taxon>Rhipicephalinae</taxon>
        <taxon>Rhipicephalus</taxon>
        <taxon>Rhipicephalus</taxon>
    </lineage>
</organism>
<feature type="active site" description="Charge relay system" evidence="2">
    <location>
        <position position="205"/>
    </location>
</feature>
<evidence type="ECO:0000256" key="1">
    <source>
        <dbReference type="ARBA" id="ARBA00009199"/>
    </source>
</evidence>
<feature type="transmembrane region" description="Helical" evidence="4">
    <location>
        <begin position="12"/>
        <end position="32"/>
    </location>
</feature>
<feature type="active site" description="Acyl-ester intermediate" evidence="2">
    <location>
        <position position="229"/>
    </location>
</feature>
<feature type="binding site" evidence="3">
    <location>
        <position position="205"/>
    </location>
    <ligand>
        <name>substrate</name>
    </ligand>
</feature>
<feature type="active site" description="Charge relay system" evidence="2">
    <location>
        <position position="130"/>
    </location>
</feature>
<dbReference type="GO" id="GO:0012505">
    <property type="term" value="C:endomembrane system"/>
    <property type="evidence" value="ECO:0007669"/>
    <property type="project" value="TreeGrafter"/>
</dbReference>
<keyword evidence="4" id="KW-0472">Membrane</keyword>
<evidence type="ECO:0000259" key="5">
    <source>
        <dbReference type="Pfam" id="PF01425"/>
    </source>
</evidence>
<keyword evidence="4" id="KW-1133">Transmembrane helix</keyword>
<evidence type="ECO:0000256" key="3">
    <source>
        <dbReference type="PIRSR" id="PIRSR001221-2"/>
    </source>
</evidence>
<dbReference type="SUPFAM" id="SSF75304">
    <property type="entry name" value="Amidase signature (AS) enzymes"/>
    <property type="match status" value="1"/>
</dbReference>
<dbReference type="Pfam" id="PF01425">
    <property type="entry name" value="Amidase"/>
    <property type="match status" value="1"/>
</dbReference>
<evidence type="ECO:0000256" key="2">
    <source>
        <dbReference type="PIRSR" id="PIRSR001221-1"/>
    </source>
</evidence>
<dbReference type="PANTHER" id="PTHR43372:SF4">
    <property type="entry name" value="FATTY-ACID AMIDE HYDROLASE 2"/>
    <property type="match status" value="1"/>
</dbReference>
<accession>A0A131YR95</accession>
<comment type="similarity">
    <text evidence="1">Belongs to the amidase family.</text>
</comment>
<dbReference type="PANTHER" id="PTHR43372">
    <property type="entry name" value="FATTY-ACID AMIDE HYDROLASE"/>
    <property type="match status" value="1"/>
</dbReference>
<feature type="binding site" evidence="3">
    <location>
        <position position="179"/>
    </location>
    <ligand>
        <name>substrate</name>
    </ligand>
</feature>
<dbReference type="InterPro" id="IPR023631">
    <property type="entry name" value="Amidase_dom"/>
</dbReference>
<sequence>MASFKEGLRALFLETFVYIWCNVVRLLFWLRYLCSTPHRAPPVRNELLLKSATRLAAQIREGKVKSSDVVRSYINRIQEVQPLLNAVIEDAYEEALRKAEEVDRIVASGSRTVQQMQQETPLLGVPITTKNCVAVKGMRYDVGSAFSKGRRANQDAVVVSRLRAAGAILVAMTNVPEQLLWFDCENTLDGATRNPYDARRVPGGSSGGEGSLIAAAGSVMGIGTDIAGSIRLPCAYCGIFGHKPTSGVVPLDGLLPDVGTMVKYNSAGPMCRYAEDLPLMLSVMAGEKATELRLDSQVLMRNLKVFYMEDEGSILLSKVKSEARKAVKEVINFIRNTHGVEPSRLDVPEIRYSEPQWLLAYNESKSRPLHEVFRPGSTGISFCTELLRILTGTCPNTAAAMLLCWASTLSRFSSESAIAAFRGTLDLLRDRLEALLGDDGVFILPATSAPAAYHHQDLFFPDGFNFLCVFNVLEVPVSACPVLRTSDGLPMAVQVVASRGNDRLCLAVAKEIEKQFGGWVEPAKSKQKVRG</sequence>
<dbReference type="InterPro" id="IPR052739">
    <property type="entry name" value="FAAH2"/>
</dbReference>
<protein>
    <submittedName>
        <fullName evidence="6">Amidase</fullName>
    </submittedName>
</protein>
<dbReference type="InterPro" id="IPR036928">
    <property type="entry name" value="AS_sf"/>
</dbReference>
<dbReference type="EMBL" id="GEDV01006774">
    <property type="protein sequence ID" value="JAP81783.1"/>
    <property type="molecule type" value="Transcribed_RNA"/>
</dbReference>
<evidence type="ECO:0000256" key="4">
    <source>
        <dbReference type="SAM" id="Phobius"/>
    </source>
</evidence>
<dbReference type="PROSITE" id="PS00571">
    <property type="entry name" value="AMIDASES"/>
    <property type="match status" value="1"/>
</dbReference>
<dbReference type="Gene3D" id="3.90.1300.10">
    <property type="entry name" value="Amidase signature (AS) domain"/>
    <property type="match status" value="1"/>
</dbReference>
<feature type="binding site" evidence="3">
    <location>
        <begin position="226"/>
        <end position="229"/>
    </location>
    <ligand>
        <name>substrate</name>
    </ligand>
</feature>
<name>A0A131YR95_RHIAP</name>
<keyword evidence="4" id="KW-0812">Transmembrane</keyword>
<dbReference type="AlphaFoldDB" id="A0A131YR95"/>
<dbReference type="PIRSF" id="PIRSF001221">
    <property type="entry name" value="Amidase_fungi"/>
    <property type="match status" value="1"/>
</dbReference>